<sequence length="175" mass="20609">MFNVIINTHDSYWDCDDCGCSGSEIISFNSEELGEFYDGDAAYCYGSNSGSMITVLRELNRRLADKGIIVKLKEHGDEYDKAEDAFYSILRDLDWANRDIWTDEQKRIHEEYCTLDEEYEAFYREENLSKYYEQFGVSLSFTSSYDEFDEQDQYYEDTFDSGYSTDESYDSDEDK</sequence>
<organism evidence="1 2">
    <name type="scientific">Erwinia phage pEa_SNUABM_50</name>
    <dbReference type="NCBI Taxonomy" id="2768775"/>
    <lineage>
        <taxon>Viruses</taxon>
        <taxon>Duplodnaviria</taxon>
        <taxon>Heunggongvirae</taxon>
        <taxon>Uroviricota</taxon>
        <taxon>Caudoviricetes</taxon>
        <taxon>Eneladusvirus</taxon>
        <taxon>Eneladusvirus BF</taxon>
    </lineage>
</organism>
<evidence type="ECO:0000313" key="2">
    <source>
        <dbReference type="Proteomes" id="UP000593900"/>
    </source>
</evidence>
<proteinExistence type="predicted"/>
<name>A0A7L8ZPH7_9CAUD</name>
<dbReference type="Proteomes" id="UP000593900">
    <property type="component" value="Segment"/>
</dbReference>
<protein>
    <submittedName>
        <fullName evidence="1">Uncharacterized protein</fullName>
    </submittedName>
</protein>
<reference evidence="1 2" key="1">
    <citation type="submission" date="2020-08" db="EMBL/GenBank/DDBJ databases">
        <title>Complete genome sequence of Erwinia phage pEa_SNUABM_50.</title>
        <authorList>
            <person name="Kim S.G."/>
            <person name="Lee S.B."/>
            <person name="Park S.C."/>
        </authorList>
    </citation>
    <scope>NUCLEOTIDE SEQUENCE [LARGE SCALE GENOMIC DNA]</scope>
</reference>
<evidence type="ECO:0000313" key="1">
    <source>
        <dbReference type="EMBL" id="QOI72187.1"/>
    </source>
</evidence>
<accession>A0A7L8ZPH7</accession>
<gene>
    <name evidence="1" type="ORF">pEaSNUABM50_00163</name>
</gene>
<dbReference type="EMBL" id="MT939488">
    <property type="protein sequence ID" value="QOI72187.1"/>
    <property type="molecule type" value="Genomic_DNA"/>
</dbReference>